<feature type="chain" id="PRO_5020650793" evidence="2">
    <location>
        <begin position="25"/>
        <end position="296"/>
    </location>
</feature>
<accession>A0A4S2MKW3</accession>
<evidence type="ECO:0000256" key="1">
    <source>
        <dbReference type="SAM" id="MobiDB-lite"/>
    </source>
</evidence>
<dbReference type="Proteomes" id="UP000298138">
    <property type="component" value="Unassembled WGS sequence"/>
</dbReference>
<keyword evidence="4" id="KW-1185">Reference proteome</keyword>
<protein>
    <submittedName>
        <fullName evidence="3">Uncharacterized protein</fullName>
    </submittedName>
</protein>
<evidence type="ECO:0000313" key="3">
    <source>
        <dbReference type="EMBL" id="TGZ77651.1"/>
    </source>
</evidence>
<proteinExistence type="predicted"/>
<feature type="region of interest" description="Disordered" evidence="1">
    <location>
        <begin position="22"/>
        <end position="41"/>
    </location>
</feature>
<organism evidence="3 4">
    <name type="scientific">Ascodesmis nigricans</name>
    <dbReference type="NCBI Taxonomy" id="341454"/>
    <lineage>
        <taxon>Eukaryota</taxon>
        <taxon>Fungi</taxon>
        <taxon>Dikarya</taxon>
        <taxon>Ascomycota</taxon>
        <taxon>Pezizomycotina</taxon>
        <taxon>Pezizomycetes</taxon>
        <taxon>Pezizales</taxon>
        <taxon>Ascodesmidaceae</taxon>
        <taxon>Ascodesmis</taxon>
    </lineage>
</organism>
<reference evidence="3 4" key="1">
    <citation type="submission" date="2019-04" db="EMBL/GenBank/DDBJ databases">
        <title>Comparative genomics and transcriptomics to analyze fruiting body development in filamentous ascomycetes.</title>
        <authorList>
            <consortium name="DOE Joint Genome Institute"/>
            <person name="Lutkenhaus R."/>
            <person name="Traeger S."/>
            <person name="Breuer J."/>
            <person name="Kuo A."/>
            <person name="Lipzen A."/>
            <person name="Pangilinan J."/>
            <person name="Dilworth D."/>
            <person name="Sandor L."/>
            <person name="Poggeler S."/>
            <person name="Barry K."/>
            <person name="Grigoriev I.V."/>
            <person name="Nowrousian M."/>
        </authorList>
    </citation>
    <scope>NUCLEOTIDE SEQUENCE [LARGE SCALE GENOMIC DNA]</scope>
    <source>
        <strain evidence="3 4">CBS 389.68</strain>
    </source>
</reference>
<keyword evidence="2" id="KW-0732">Signal</keyword>
<gene>
    <name evidence="3" type="ORF">EX30DRAFT_398354</name>
</gene>
<evidence type="ECO:0000313" key="4">
    <source>
        <dbReference type="Proteomes" id="UP000298138"/>
    </source>
</evidence>
<name>A0A4S2MKW3_9PEZI</name>
<sequence length="296" mass="32724">MRARLPPLVILAACLVSGLPSAEPAQMAPEDDQSPEPSEFFTSGLNRFFQSSTPAGPNGLATPGYFFNLLRPKSTSLVNVEPNDLDMPPPNDITVRPNPNDASTFMVNYPRIDVDWSEREKSIGLVDLAEQHAAMVDPESGPKSTNNETNVDSKKNDADVTPLARTKSAERQTRTTSHLVLIPPAFEYAYDDEPERVWVSCIDHSKMLYRDFKVTWGPAIDDDETCQALRKLINKRGLTTGWRCSQEYNAEKQIYQMAATGHRPQGPKGILSGAIREVFKGKAISYANSDSTFLCG</sequence>
<dbReference type="InParanoid" id="A0A4S2MKW3"/>
<feature type="region of interest" description="Disordered" evidence="1">
    <location>
        <begin position="135"/>
        <end position="159"/>
    </location>
</feature>
<dbReference type="OrthoDB" id="5329582at2759"/>
<dbReference type="EMBL" id="ML220150">
    <property type="protein sequence ID" value="TGZ77651.1"/>
    <property type="molecule type" value="Genomic_DNA"/>
</dbReference>
<feature type="signal peptide" evidence="2">
    <location>
        <begin position="1"/>
        <end position="24"/>
    </location>
</feature>
<evidence type="ECO:0000256" key="2">
    <source>
        <dbReference type="SAM" id="SignalP"/>
    </source>
</evidence>
<dbReference type="AlphaFoldDB" id="A0A4S2MKW3"/>